<evidence type="ECO:0000256" key="3">
    <source>
        <dbReference type="ARBA" id="ARBA00022729"/>
    </source>
</evidence>
<reference evidence="7 8" key="1">
    <citation type="journal article" date="2019" name="Int. J. Syst. Evol. Microbiol.">
        <title>The Global Catalogue of Microorganisms (GCM) 10K type strain sequencing project: providing services to taxonomists for standard genome sequencing and annotation.</title>
        <authorList>
            <consortium name="The Broad Institute Genomics Platform"/>
            <consortium name="The Broad Institute Genome Sequencing Center for Infectious Disease"/>
            <person name="Wu L."/>
            <person name="Ma J."/>
        </authorList>
    </citation>
    <scope>NUCLEOTIDE SEQUENCE [LARGE SCALE GENOMIC DNA]</scope>
    <source>
        <strain evidence="7 8">JCM 10425</strain>
    </source>
</reference>
<evidence type="ECO:0000313" key="7">
    <source>
        <dbReference type="EMBL" id="GAA0266358.1"/>
    </source>
</evidence>
<protein>
    <submittedName>
        <fullName evidence="7">ABC transporter substrate-binding protein</fullName>
    </submittedName>
</protein>
<dbReference type="PROSITE" id="PS51257">
    <property type="entry name" value="PROKAR_LIPOPROTEIN"/>
    <property type="match status" value="1"/>
</dbReference>
<proteinExistence type="inferred from homology"/>
<comment type="subcellular location">
    <subcellularLocation>
        <location evidence="1">Cell envelope</location>
    </subcellularLocation>
</comment>
<organism evidence="7 8">
    <name type="scientific">Cryptosporangium japonicum</name>
    <dbReference type="NCBI Taxonomy" id="80872"/>
    <lineage>
        <taxon>Bacteria</taxon>
        <taxon>Bacillati</taxon>
        <taxon>Actinomycetota</taxon>
        <taxon>Actinomycetes</taxon>
        <taxon>Cryptosporangiales</taxon>
        <taxon>Cryptosporangiaceae</taxon>
        <taxon>Cryptosporangium</taxon>
    </lineage>
</organism>
<dbReference type="Proteomes" id="UP001500967">
    <property type="component" value="Unassembled WGS sequence"/>
</dbReference>
<dbReference type="SUPFAM" id="SSF53822">
    <property type="entry name" value="Periplasmic binding protein-like I"/>
    <property type="match status" value="1"/>
</dbReference>
<dbReference type="PANTHER" id="PTHR46847">
    <property type="entry name" value="D-ALLOSE-BINDING PERIPLASMIC PROTEIN-RELATED"/>
    <property type="match status" value="1"/>
</dbReference>
<comment type="similarity">
    <text evidence="2">Belongs to the bacterial solute-binding protein 2 family.</text>
</comment>
<keyword evidence="3 5" id="KW-0732">Signal</keyword>
<gene>
    <name evidence="7" type="ORF">GCM10009539_61450</name>
</gene>
<evidence type="ECO:0000256" key="5">
    <source>
        <dbReference type="SAM" id="SignalP"/>
    </source>
</evidence>
<dbReference type="RefSeq" id="WP_344652402.1">
    <property type="nucleotide sequence ID" value="NZ_BAAAGX010000025.1"/>
</dbReference>
<dbReference type="PANTHER" id="PTHR46847:SF3">
    <property type="entry name" value="GALACTOFURANOSE-BINDING PROTEIN YTFQ"/>
    <property type="match status" value="1"/>
</dbReference>
<dbReference type="EMBL" id="BAAAGX010000025">
    <property type="protein sequence ID" value="GAA0266358.1"/>
    <property type="molecule type" value="Genomic_DNA"/>
</dbReference>
<dbReference type="InterPro" id="IPR028082">
    <property type="entry name" value="Peripla_BP_I"/>
</dbReference>
<feature type="domain" description="Periplasmic binding protein" evidence="6">
    <location>
        <begin position="79"/>
        <end position="313"/>
    </location>
</feature>
<dbReference type="Pfam" id="PF13407">
    <property type="entry name" value="Peripla_BP_4"/>
    <property type="match status" value="1"/>
</dbReference>
<name>A0ABN0UYF6_9ACTN</name>
<comment type="caution">
    <text evidence="7">The sequence shown here is derived from an EMBL/GenBank/DDBJ whole genome shotgun (WGS) entry which is preliminary data.</text>
</comment>
<evidence type="ECO:0000259" key="6">
    <source>
        <dbReference type="Pfam" id="PF13407"/>
    </source>
</evidence>
<evidence type="ECO:0000256" key="1">
    <source>
        <dbReference type="ARBA" id="ARBA00004196"/>
    </source>
</evidence>
<evidence type="ECO:0000256" key="2">
    <source>
        <dbReference type="ARBA" id="ARBA00007639"/>
    </source>
</evidence>
<sequence length="355" mass="37152">MAQFRRLGTTTAVAVLLVSLGACTKTTPGTASAGEDADQQVRSTAGSGDGCTADKYNGGVPKRDLKTITVGFAQSEKEANPFRITETESIKAEAAKRGIKLITTNAQSDLNKEIADIQSMVAQGAQALIISPLNSEGLDPALEAAQDAKVPIMTIDRLLTTKQPCVDYIGWIGSDFVEQGKRAADALIAATGDQGETAILLGASGVNVTVDRTKGFKDQLAARNSKLTVVAEQTADFTREKGRSVTEQLISANPELTAIYAENDEMALGAIAALKAAGKKPGDVKIVTIDGTKGAVQGIVDGWISGVIESNPRFGPLAFQALEDFYGGKGVPPKTIIADKEYTKDNASAELANAY</sequence>
<dbReference type="InterPro" id="IPR025997">
    <property type="entry name" value="SBP_2_dom"/>
</dbReference>
<feature type="region of interest" description="Disordered" evidence="4">
    <location>
        <begin position="27"/>
        <end position="52"/>
    </location>
</feature>
<dbReference type="CDD" id="cd06309">
    <property type="entry name" value="PBP1_galactofuranose_YtfQ-like"/>
    <property type="match status" value="1"/>
</dbReference>
<evidence type="ECO:0000256" key="4">
    <source>
        <dbReference type="SAM" id="MobiDB-lite"/>
    </source>
</evidence>
<keyword evidence="8" id="KW-1185">Reference proteome</keyword>
<dbReference type="Gene3D" id="3.40.50.2300">
    <property type="match status" value="2"/>
</dbReference>
<feature type="signal peptide" evidence="5">
    <location>
        <begin position="1"/>
        <end position="24"/>
    </location>
</feature>
<accession>A0ABN0UYF6</accession>
<feature type="chain" id="PRO_5046059326" evidence="5">
    <location>
        <begin position="25"/>
        <end position="355"/>
    </location>
</feature>
<evidence type="ECO:0000313" key="8">
    <source>
        <dbReference type="Proteomes" id="UP001500967"/>
    </source>
</evidence>